<proteinExistence type="predicted"/>
<keyword evidence="2" id="KW-1185">Reference proteome</keyword>
<dbReference type="AlphaFoldDB" id="A0A5C3PRZ5"/>
<dbReference type="Proteomes" id="UP000308197">
    <property type="component" value="Unassembled WGS sequence"/>
</dbReference>
<evidence type="ECO:0008006" key="3">
    <source>
        <dbReference type="Google" id="ProtNLM"/>
    </source>
</evidence>
<sequence>MRPGTGEAYFCNAVHFLPSIFADAPLEELVFSGDIGVVREETWRSLFSSFPRLKTLVLENNTLSEHGDARRVFAALRSQQSPDDPGAVCPLLEYIWVRNTPCEISDLEEVMKFIEWRIARRVPLKRLRLELALFEDEDDTIKEYRTKFGHLVETSILDVEDWALTPNRTTEHEFPFGSI</sequence>
<gene>
    <name evidence="1" type="ORF">K466DRAFT_595416</name>
</gene>
<dbReference type="InParanoid" id="A0A5C3PRZ5"/>
<name>A0A5C3PRZ5_9APHY</name>
<organism evidence="1 2">
    <name type="scientific">Polyporus arcularius HHB13444</name>
    <dbReference type="NCBI Taxonomy" id="1314778"/>
    <lineage>
        <taxon>Eukaryota</taxon>
        <taxon>Fungi</taxon>
        <taxon>Dikarya</taxon>
        <taxon>Basidiomycota</taxon>
        <taxon>Agaricomycotina</taxon>
        <taxon>Agaricomycetes</taxon>
        <taxon>Polyporales</taxon>
        <taxon>Polyporaceae</taxon>
        <taxon>Polyporus</taxon>
    </lineage>
</organism>
<dbReference type="EMBL" id="ML211002">
    <property type="protein sequence ID" value="TFK92272.1"/>
    <property type="molecule type" value="Genomic_DNA"/>
</dbReference>
<evidence type="ECO:0000313" key="2">
    <source>
        <dbReference type="Proteomes" id="UP000308197"/>
    </source>
</evidence>
<evidence type="ECO:0000313" key="1">
    <source>
        <dbReference type="EMBL" id="TFK92272.1"/>
    </source>
</evidence>
<accession>A0A5C3PRZ5</accession>
<protein>
    <recommendedName>
        <fullName evidence="3">F-box domain-containing protein</fullName>
    </recommendedName>
</protein>
<reference evidence="1 2" key="1">
    <citation type="journal article" date="2019" name="Nat. Ecol. Evol.">
        <title>Megaphylogeny resolves global patterns of mushroom evolution.</title>
        <authorList>
            <person name="Varga T."/>
            <person name="Krizsan K."/>
            <person name="Foldi C."/>
            <person name="Dima B."/>
            <person name="Sanchez-Garcia M."/>
            <person name="Sanchez-Ramirez S."/>
            <person name="Szollosi G.J."/>
            <person name="Szarkandi J.G."/>
            <person name="Papp V."/>
            <person name="Albert L."/>
            <person name="Andreopoulos W."/>
            <person name="Angelini C."/>
            <person name="Antonin V."/>
            <person name="Barry K.W."/>
            <person name="Bougher N.L."/>
            <person name="Buchanan P."/>
            <person name="Buyck B."/>
            <person name="Bense V."/>
            <person name="Catcheside P."/>
            <person name="Chovatia M."/>
            <person name="Cooper J."/>
            <person name="Damon W."/>
            <person name="Desjardin D."/>
            <person name="Finy P."/>
            <person name="Geml J."/>
            <person name="Haridas S."/>
            <person name="Hughes K."/>
            <person name="Justo A."/>
            <person name="Karasinski D."/>
            <person name="Kautmanova I."/>
            <person name="Kiss B."/>
            <person name="Kocsube S."/>
            <person name="Kotiranta H."/>
            <person name="LaButti K.M."/>
            <person name="Lechner B.E."/>
            <person name="Liimatainen K."/>
            <person name="Lipzen A."/>
            <person name="Lukacs Z."/>
            <person name="Mihaltcheva S."/>
            <person name="Morgado L.N."/>
            <person name="Niskanen T."/>
            <person name="Noordeloos M.E."/>
            <person name="Ohm R.A."/>
            <person name="Ortiz-Santana B."/>
            <person name="Ovrebo C."/>
            <person name="Racz N."/>
            <person name="Riley R."/>
            <person name="Savchenko A."/>
            <person name="Shiryaev A."/>
            <person name="Soop K."/>
            <person name="Spirin V."/>
            <person name="Szebenyi C."/>
            <person name="Tomsovsky M."/>
            <person name="Tulloss R.E."/>
            <person name="Uehling J."/>
            <person name="Grigoriev I.V."/>
            <person name="Vagvolgyi C."/>
            <person name="Papp T."/>
            <person name="Martin F.M."/>
            <person name="Miettinen O."/>
            <person name="Hibbett D.S."/>
            <person name="Nagy L.G."/>
        </authorList>
    </citation>
    <scope>NUCLEOTIDE SEQUENCE [LARGE SCALE GENOMIC DNA]</scope>
    <source>
        <strain evidence="1 2">HHB13444</strain>
    </source>
</reference>